<dbReference type="PROSITE" id="PS50929">
    <property type="entry name" value="ABC_TM1F"/>
    <property type="match status" value="1"/>
</dbReference>
<dbReference type="Pfam" id="PF00005">
    <property type="entry name" value="ABC_tran"/>
    <property type="match status" value="1"/>
</dbReference>
<dbReference type="InterPro" id="IPR017871">
    <property type="entry name" value="ABC_transporter-like_CS"/>
</dbReference>
<dbReference type="GO" id="GO:0140359">
    <property type="term" value="F:ABC-type transporter activity"/>
    <property type="evidence" value="ECO:0007669"/>
    <property type="project" value="InterPro"/>
</dbReference>
<feature type="transmembrane region" description="Helical" evidence="11">
    <location>
        <begin position="245"/>
        <end position="268"/>
    </location>
</feature>
<reference evidence="14 15" key="1">
    <citation type="submission" date="2020-08" db="EMBL/GenBank/DDBJ databases">
        <title>Sequencing the genomes of 1000 actinobacteria strains.</title>
        <authorList>
            <person name="Klenk H.-P."/>
        </authorList>
    </citation>
    <scope>NUCLEOTIDE SEQUENCE [LARGE SCALE GENOMIC DNA]</scope>
    <source>
        <strain evidence="14 15">DSM 45584</strain>
    </source>
</reference>
<evidence type="ECO:0000256" key="8">
    <source>
        <dbReference type="ARBA" id="ARBA00022989"/>
    </source>
</evidence>
<evidence type="ECO:0000256" key="9">
    <source>
        <dbReference type="ARBA" id="ARBA00023136"/>
    </source>
</evidence>
<keyword evidence="15" id="KW-1185">Reference proteome</keyword>
<feature type="transmembrane region" description="Helical" evidence="11">
    <location>
        <begin position="55"/>
        <end position="74"/>
    </location>
</feature>
<dbReference type="InterPro" id="IPR003593">
    <property type="entry name" value="AAA+_ATPase"/>
</dbReference>
<comment type="subcellular location">
    <subcellularLocation>
        <location evidence="1">Cell inner membrane</location>
        <topology evidence="1">Multi-pass membrane protein</topology>
    </subcellularLocation>
</comment>
<dbReference type="EMBL" id="JACHIW010000002">
    <property type="protein sequence ID" value="MBB5158997.1"/>
    <property type="molecule type" value="Genomic_DNA"/>
</dbReference>
<accession>A0A840QFY1</accession>
<evidence type="ECO:0000256" key="10">
    <source>
        <dbReference type="ARBA" id="ARBA00023455"/>
    </source>
</evidence>
<keyword evidence="2" id="KW-0813">Transport</keyword>
<dbReference type="FunFam" id="3.40.50.300:FF:000221">
    <property type="entry name" value="Multidrug ABC transporter ATP-binding protein"/>
    <property type="match status" value="1"/>
</dbReference>
<dbReference type="GO" id="GO:0005886">
    <property type="term" value="C:plasma membrane"/>
    <property type="evidence" value="ECO:0007669"/>
    <property type="project" value="UniProtKB-SubCell"/>
</dbReference>
<evidence type="ECO:0000256" key="5">
    <source>
        <dbReference type="ARBA" id="ARBA00022692"/>
    </source>
</evidence>
<dbReference type="Gene3D" id="1.20.1560.10">
    <property type="entry name" value="ABC transporter type 1, transmembrane domain"/>
    <property type="match status" value="1"/>
</dbReference>
<evidence type="ECO:0000259" key="13">
    <source>
        <dbReference type="PROSITE" id="PS50929"/>
    </source>
</evidence>
<feature type="transmembrane region" description="Helical" evidence="11">
    <location>
        <begin position="28"/>
        <end position="49"/>
    </location>
</feature>
<dbReference type="InterPro" id="IPR003439">
    <property type="entry name" value="ABC_transporter-like_ATP-bd"/>
</dbReference>
<comment type="similarity">
    <text evidence="10">Belongs to the ABC transporter superfamily. Siderophore-Fe(3+) uptake transporter (SIUT) (TC 3.A.1.21) family.</text>
</comment>
<keyword evidence="6" id="KW-0547">Nucleotide-binding</keyword>
<dbReference type="InterPro" id="IPR039421">
    <property type="entry name" value="Type_1_exporter"/>
</dbReference>
<dbReference type="PROSITE" id="PS50893">
    <property type="entry name" value="ABC_TRANSPORTER_2"/>
    <property type="match status" value="1"/>
</dbReference>
<keyword evidence="8 11" id="KW-1133">Transmembrane helix</keyword>
<keyword evidence="4" id="KW-0997">Cell inner membrane</keyword>
<feature type="domain" description="ABC transporter" evidence="12">
    <location>
        <begin position="334"/>
        <end position="569"/>
    </location>
</feature>
<sequence length="594" mass="63639">MKRILGLMMRAAGPYAPQFRTTLRISMLASLVQALAYATFIPLLAALAAQPVDTATAWFWLGVLAVLVAVEGVLRLRESSFTFDYWHLVTGEMRTRLGDRLRSMPQQELARRDAGDLTTVVGSNVTSAATGISSFSTLFVRLVTVPAVIGLVVLVVDWRLAMVLVVAVVVSVPLLRRLRFLSNTGFRRVDAANADAAGRIVEYVQGLPVFKATGQAGADSPRLAEVFDHQREANAESNRSASVPVAALQFLVQVAVVALVALGAALVLDARLTLPLLLAIVVAAARFAEPLGAAVTMTKLFEMSEAALGRVSEVLDTEPLPTRPNGRAPESFDITFTGVGFTYDGRTEPALRDVSLEVPERSLTALVGPSGSGKTTATRLITRFADPQAGVVRLGGVDVGTLAPEELMRHIAVVFQDVYLFDDTILANIAMGRPGATRAEVVEAARAANAHAFIENLPDGYNTRVGEIGSALSGGERQRISIARAILKDAPVVLLDEPTAALDTESEVVVQQAIDNLVAGRTVVVIAHRLSTVVRADQIIVFEQGGVVQRGTHAELLGEQGRYAQMWRAQTRAKNWRLAPTVEASFRRSARSAG</sequence>
<dbReference type="PANTHER" id="PTHR24221">
    <property type="entry name" value="ATP-BINDING CASSETTE SUB-FAMILY B"/>
    <property type="match status" value="1"/>
</dbReference>
<protein>
    <submittedName>
        <fullName evidence="14">ATP-binding cassette subfamily B protein</fullName>
    </submittedName>
</protein>
<dbReference type="InterPro" id="IPR011527">
    <property type="entry name" value="ABC1_TM_dom"/>
</dbReference>
<dbReference type="SMART" id="SM00382">
    <property type="entry name" value="AAA"/>
    <property type="match status" value="1"/>
</dbReference>
<evidence type="ECO:0000256" key="3">
    <source>
        <dbReference type="ARBA" id="ARBA00022475"/>
    </source>
</evidence>
<evidence type="ECO:0000256" key="11">
    <source>
        <dbReference type="SAM" id="Phobius"/>
    </source>
</evidence>
<proteinExistence type="inferred from homology"/>
<evidence type="ECO:0000256" key="7">
    <source>
        <dbReference type="ARBA" id="ARBA00022840"/>
    </source>
</evidence>
<organism evidence="14 15">
    <name type="scientific">Saccharopolyspora phatthalungensis</name>
    <dbReference type="NCBI Taxonomy" id="664693"/>
    <lineage>
        <taxon>Bacteria</taxon>
        <taxon>Bacillati</taxon>
        <taxon>Actinomycetota</taxon>
        <taxon>Actinomycetes</taxon>
        <taxon>Pseudonocardiales</taxon>
        <taxon>Pseudonocardiaceae</taxon>
        <taxon>Saccharopolyspora</taxon>
    </lineage>
</organism>
<evidence type="ECO:0000256" key="2">
    <source>
        <dbReference type="ARBA" id="ARBA00022448"/>
    </source>
</evidence>
<dbReference type="GO" id="GO:0034040">
    <property type="term" value="F:ATPase-coupled lipid transmembrane transporter activity"/>
    <property type="evidence" value="ECO:0007669"/>
    <property type="project" value="TreeGrafter"/>
</dbReference>
<evidence type="ECO:0000313" key="15">
    <source>
        <dbReference type="Proteomes" id="UP000584374"/>
    </source>
</evidence>
<comment type="caution">
    <text evidence="14">The sequence shown here is derived from an EMBL/GenBank/DDBJ whole genome shotgun (WGS) entry which is preliminary data.</text>
</comment>
<evidence type="ECO:0000256" key="1">
    <source>
        <dbReference type="ARBA" id="ARBA00004429"/>
    </source>
</evidence>
<dbReference type="InterPro" id="IPR036640">
    <property type="entry name" value="ABC1_TM_sf"/>
</dbReference>
<name>A0A840QFY1_9PSEU</name>
<keyword evidence="7 14" id="KW-0067">ATP-binding</keyword>
<dbReference type="RefSeq" id="WP_184731145.1">
    <property type="nucleotide sequence ID" value="NZ_JACHIW010000002.1"/>
</dbReference>
<dbReference type="SUPFAM" id="SSF52540">
    <property type="entry name" value="P-loop containing nucleoside triphosphate hydrolases"/>
    <property type="match status" value="1"/>
</dbReference>
<dbReference type="Pfam" id="PF00664">
    <property type="entry name" value="ABC_membrane"/>
    <property type="match status" value="1"/>
</dbReference>
<evidence type="ECO:0000259" key="12">
    <source>
        <dbReference type="PROSITE" id="PS50893"/>
    </source>
</evidence>
<dbReference type="PANTHER" id="PTHR24221:SF654">
    <property type="entry name" value="ATP-BINDING CASSETTE SUB-FAMILY B MEMBER 6"/>
    <property type="match status" value="1"/>
</dbReference>
<dbReference type="AlphaFoldDB" id="A0A840QFY1"/>
<dbReference type="GO" id="GO:0016887">
    <property type="term" value="F:ATP hydrolysis activity"/>
    <property type="evidence" value="ECO:0007669"/>
    <property type="project" value="InterPro"/>
</dbReference>
<evidence type="ECO:0000256" key="6">
    <source>
        <dbReference type="ARBA" id="ARBA00022741"/>
    </source>
</evidence>
<feature type="transmembrane region" description="Helical" evidence="11">
    <location>
        <begin position="161"/>
        <end position="178"/>
    </location>
</feature>
<gene>
    <name evidence="14" type="ORF">BJ970_006596</name>
</gene>
<feature type="transmembrane region" description="Helical" evidence="11">
    <location>
        <begin position="138"/>
        <end position="155"/>
    </location>
</feature>
<evidence type="ECO:0000256" key="4">
    <source>
        <dbReference type="ARBA" id="ARBA00022519"/>
    </source>
</evidence>
<keyword evidence="3" id="KW-1003">Cell membrane</keyword>
<dbReference type="PROSITE" id="PS00211">
    <property type="entry name" value="ABC_TRANSPORTER_1"/>
    <property type="match status" value="1"/>
</dbReference>
<dbReference type="GO" id="GO:0005524">
    <property type="term" value="F:ATP binding"/>
    <property type="evidence" value="ECO:0007669"/>
    <property type="project" value="UniProtKB-KW"/>
</dbReference>
<keyword evidence="9 11" id="KW-0472">Membrane</keyword>
<dbReference type="Proteomes" id="UP000584374">
    <property type="component" value="Unassembled WGS sequence"/>
</dbReference>
<feature type="domain" description="ABC transmembrane type-1" evidence="13">
    <location>
        <begin position="26"/>
        <end position="303"/>
    </location>
</feature>
<dbReference type="Gene3D" id="3.40.50.300">
    <property type="entry name" value="P-loop containing nucleotide triphosphate hydrolases"/>
    <property type="match status" value="1"/>
</dbReference>
<keyword evidence="5 11" id="KW-0812">Transmembrane</keyword>
<evidence type="ECO:0000313" key="14">
    <source>
        <dbReference type="EMBL" id="MBB5158997.1"/>
    </source>
</evidence>
<dbReference type="SUPFAM" id="SSF90123">
    <property type="entry name" value="ABC transporter transmembrane region"/>
    <property type="match status" value="1"/>
</dbReference>
<dbReference type="InterPro" id="IPR027417">
    <property type="entry name" value="P-loop_NTPase"/>
</dbReference>